<evidence type="ECO:0000313" key="3">
    <source>
        <dbReference type="Proteomes" id="UP000824120"/>
    </source>
</evidence>
<evidence type="ECO:0000256" key="1">
    <source>
        <dbReference type="SAM" id="Phobius"/>
    </source>
</evidence>
<feature type="transmembrane region" description="Helical" evidence="1">
    <location>
        <begin position="81"/>
        <end position="97"/>
    </location>
</feature>
<name>A0A9J6B5F2_SOLCO</name>
<reference evidence="2 3" key="1">
    <citation type="submission" date="2020-09" db="EMBL/GenBank/DDBJ databases">
        <title>De no assembly of potato wild relative species, Solanum commersonii.</title>
        <authorList>
            <person name="Cho K."/>
        </authorList>
    </citation>
    <scope>NUCLEOTIDE SEQUENCE [LARGE SCALE GENOMIC DNA]</scope>
    <source>
        <strain evidence="2">LZ3.2</strain>
        <tissue evidence="2">Leaf</tissue>
    </source>
</reference>
<dbReference type="AlphaFoldDB" id="A0A9J6B5F2"/>
<accession>A0A9J6B5F2</accession>
<dbReference type="Proteomes" id="UP000824120">
    <property type="component" value="Chromosome 1"/>
</dbReference>
<proteinExistence type="predicted"/>
<feature type="transmembrane region" description="Helical" evidence="1">
    <location>
        <begin position="7"/>
        <end position="25"/>
    </location>
</feature>
<keyword evidence="1" id="KW-0812">Transmembrane</keyword>
<comment type="caution">
    <text evidence="2">The sequence shown here is derived from an EMBL/GenBank/DDBJ whole genome shotgun (WGS) entry which is preliminary data.</text>
</comment>
<protein>
    <recommendedName>
        <fullName evidence="4">Transmembrane protein</fullName>
    </recommendedName>
</protein>
<evidence type="ECO:0000313" key="2">
    <source>
        <dbReference type="EMBL" id="KAG5631820.1"/>
    </source>
</evidence>
<keyword evidence="1" id="KW-1133">Transmembrane helix</keyword>
<keyword evidence="3" id="KW-1185">Reference proteome</keyword>
<organism evidence="2 3">
    <name type="scientific">Solanum commersonii</name>
    <name type="common">Commerson's wild potato</name>
    <name type="synonym">Commerson's nightshade</name>
    <dbReference type="NCBI Taxonomy" id="4109"/>
    <lineage>
        <taxon>Eukaryota</taxon>
        <taxon>Viridiplantae</taxon>
        <taxon>Streptophyta</taxon>
        <taxon>Embryophyta</taxon>
        <taxon>Tracheophyta</taxon>
        <taxon>Spermatophyta</taxon>
        <taxon>Magnoliopsida</taxon>
        <taxon>eudicotyledons</taxon>
        <taxon>Gunneridae</taxon>
        <taxon>Pentapetalae</taxon>
        <taxon>asterids</taxon>
        <taxon>lamiids</taxon>
        <taxon>Solanales</taxon>
        <taxon>Solanaceae</taxon>
        <taxon>Solanoideae</taxon>
        <taxon>Solaneae</taxon>
        <taxon>Solanum</taxon>
    </lineage>
</organism>
<dbReference type="EMBL" id="JACXVP010000001">
    <property type="protein sequence ID" value="KAG5631820.1"/>
    <property type="molecule type" value="Genomic_DNA"/>
</dbReference>
<sequence>MNQHYTVLCMIMLVMFITMSVRKNIDFIPSSYHLSVEGNGSSEFNKFTIVSLIVDDGNIVIPQVPSQYCGSHMKMSNFTDHFYLSIFVVMDFFVYLWEKIWRVMDMD</sequence>
<keyword evidence="1" id="KW-0472">Membrane</keyword>
<gene>
    <name evidence="2" type="ORF">H5410_003537</name>
</gene>
<evidence type="ECO:0008006" key="4">
    <source>
        <dbReference type="Google" id="ProtNLM"/>
    </source>
</evidence>